<accession>A0A328NXB1</accession>
<dbReference type="GO" id="GO:0006285">
    <property type="term" value="P:base-excision repair, AP site formation"/>
    <property type="evidence" value="ECO:0007669"/>
    <property type="project" value="TreeGrafter"/>
</dbReference>
<dbReference type="InterPro" id="IPR051912">
    <property type="entry name" value="Alkylbase_DNA_Glycosylase/TA"/>
</dbReference>
<dbReference type="SUPFAM" id="SSF48150">
    <property type="entry name" value="DNA-glycosylase"/>
    <property type="match status" value="1"/>
</dbReference>
<name>A0A328NXB1_9ACTN</name>
<organism evidence="3 4">
    <name type="scientific">Micromonospora saelicesensis</name>
    <dbReference type="NCBI Taxonomy" id="285676"/>
    <lineage>
        <taxon>Bacteria</taxon>
        <taxon>Bacillati</taxon>
        <taxon>Actinomycetota</taxon>
        <taxon>Actinomycetes</taxon>
        <taxon>Micromonosporales</taxon>
        <taxon>Micromonosporaceae</taxon>
        <taxon>Micromonospora</taxon>
    </lineage>
</organism>
<dbReference type="AlphaFoldDB" id="A0A328NXB1"/>
<keyword evidence="2" id="KW-0234">DNA repair</keyword>
<dbReference type="Proteomes" id="UP000249419">
    <property type="component" value="Unassembled WGS sequence"/>
</dbReference>
<comment type="caution">
    <text evidence="3">The sequence shown here is derived from an EMBL/GenBank/DDBJ whole genome shotgun (WGS) entry which is preliminary data.</text>
</comment>
<dbReference type="GO" id="GO:0043916">
    <property type="term" value="F:DNA-7-methylguanine glycosylase activity"/>
    <property type="evidence" value="ECO:0007669"/>
    <property type="project" value="TreeGrafter"/>
</dbReference>
<gene>
    <name evidence="3" type="ORF">PSN13_01977</name>
</gene>
<dbReference type="EMBL" id="PYAG01000007">
    <property type="protein sequence ID" value="RAO36376.1"/>
    <property type="molecule type" value="Genomic_DNA"/>
</dbReference>
<protein>
    <submittedName>
        <fullName evidence="3">DNA-3-methyladenine glycosylase II</fullName>
    </submittedName>
</protein>
<sequence length="369" mass="39950">MPRPPTIVTYSSLALFRPINSVRSVGTDAAQRWTDGVFPLLPDPALHRYTGYPCRLGAWHSGGVTATEPAATRVLHPPVGYRLTASVRALTFSPYDPCARVAAGTFWWATRTPDGPATLALRPAGGELLAEGYGPGAEHVLARADAIAGLRDDLTGFTELAAAHPLVARLAREHRGLRMPATGEVFPRLLRAVFEQKVTGKEAYRAYAAMVRHFREPAPGPLQPLLLPPEAATVAAAPYWVFHPFGVEQRRADTLRRAAALADRLERSTDATDATRRLTAIPGIGPWTAAEVVRIAYGDPDAVSVGDYHIPNTVAWALAGEPRGDDARMMALLEPFRGHRGRVCLLLEAAGIRAPKYGPRAPIRSFARF</sequence>
<reference evidence="3 4" key="1">
    <citation type="submission" date="2018-03" db="EMBL/GenBank/DDBJ databases">
        <title>Defining the species Micromonospora saelicesensis and Micromonospora noduli under the framework of genomics.</title>
        <authorList>
            <person name="Riesco R."/>
            <person name="Trujillo M.E."/>
        </authorList>
    </citation>
    <scope>NUCLEOTIDE SEQUENCE [LARGE SCALE GENOMIC DNA]</scope>
    <source>
        <strain evidence="3 4">PSN13</strain>
    </source>
</reference>
<dbReference type="GO" id="GO:0008725">
    <property type="term" value="F:DNA-3-methyladenine glycosylase activity"/>
    <property type="evidence" value="ECO:0007669"/>
    <property type="project" value="TreeGrafter"/>
</dbReference>
<keyword evidence="1" id="KW-0227">DNA damage</keyword>
<evidence type="ECO:0000256" key="1">
    <source>
        <dbReference type="ARBA" id="ARBA00022763"/>
    </source>
</evidence>
<dbReference type="GO" id="GO:0032131">
    <property type="term" value="F:alkylated DNA binding"/>
    <property type="evidence" value="ECO:0007669"/>
    <property type="project" value="TreeGrafter"/>
</dbReference>
<dbReference type="GO" id="GO:0005737">
    <property type="term" value="C:cytoplasm"/>
    <property type="evidence" value="ECO:0007669"/>
    <property type="project" value="TreeGrafter"/>
</dbReference>
<evidence type="ECO:0000313" key="3">
    <source>
        <dbReference type="EMBL" id="RAO36376.1"/>
    </source>
</evidence>
<evidence type="ECO:0000256" key="2">
    <source>
        <dbReference type="ARBA" id="ARBA00023204"/>
    </source>
</evidence>
<dbReference type="InterPro" id="IPR011257">
    <property type="entry name" value="DNA_glycosylase"/>
</dbReference>
<dbReference type="PANTHER" id="PTHR43003">
    <property type="entry name" value="DNA-3-METHYLADENINE GLYCOSYLASE"/>
    <property type="match status" value="1"/>
</dbReference>
<dbReference type="GO" id="GO:0032993">
    <property type="term" value="C:protein-DNA complex"/>
    <property type="evidence" value="ECO:0007669"/>
    <property type="project" value="TreeGrafter"/>
</dbReference>
<dbReference type="Gene3D" id="1.10.340.30">
    <property type="entry name" value="Hypothetical protein, domain 2"/>
    <property type="match status" value="1"/>
</dbReference>
<evidence type="ECO:0000313" key="4">
    <source>
        <dbReference type="Proteomes" id="UP000249419"/>
    </source>
</evidence>
<dbReference type="GO" id="GO:0006307">
    <property type="term" value="P:DNA alkylation repair"/>
    <property type="evidence" value="ECO:0007669"/>
    <property type="project" value="TreeGrafter"/>
</dbReference>
<proteinExistence type="predicted"/>
<dbReference type="PANTHER" id="PTHR43003:SF6">
    <property type="entry name" value="DNA GLYCOSYLASE"/>
    <property type="match status" value="1"/>
</dbReference>